<dbReference type="SUPFAM" id="SSF55781">
    <property type="entry name" value="GAF domain-like"/>
    <property type="match status" value="1"/>
</dbReference>
<dbReference type="Proteomes" id="UP000316500">
    <property type="component" value="Unassembled WGS sequence"/>
</dbReference>
<dbReference type="GO" id="GO:0003723">
    <property type="term" value="F:RNA binding"/>
    <property type="evidence" value="ECO:0007669"/>
    <property type="project" value="InterPro"/>
</dbReference>
<comment type="caution">
    <text evidence="3">The sequence shown here is derived from an EMBL/GenBank/DDBJ whole genome shotgun (WGS) entry which is preliminary data.</text>
</comment>
<dbReference type="AlphaFoldDB" id="A0A558HAP9"/>
<feature type="domain" description="ANTAR" evidence="2">
    <location>
        <begin position="133"/>
        <end position="210"/>
    </location>
</feature>
<dbReference type="OrthoDB" id="7466251at2"/>
<evidence type="ECO:0000259" key="1">
    <source>
        <dbReference type="SMART" id="SM00065"/>
    </source>
</evidence>
<dbReference type="Gene3D" id="3.30.450.40">
    <property type="match status" value="1"/>
</dbReference>
<reference evidence="3 4" key="1">
    <citation type="submission" date="2019-07" db="EMBL/GenBank/DDBJ databases">
        <title>Diversity of Bacteria from Kongsfjorden, Arctic.</title>
        <authorList>
            <person name="Yu Y."/>
        </authorList>
    </citation>
    <scope>NUCLEOTIDE SEQUENCE [LARGE SCALE GENOMIC DNA]</scope>
    <source>
        <strain evidence="3 4">SM1928</strain>
    </source>
</reference>
<dbReference type="InterPro" id="IPR005561">
    <property type="entry name" value="ANTAR"/>
</dbReference>
<sequence>MPEVSAAAAYGPHADLCAAFLQELPIDGAAVSIFGGSAAETLMCASDITAARLDELQYDLGDGPRWDVFRTHLPVTIPDLSAVGVRSWPAFAEAAATTDAAAFFVFPLLAGGLVIGVAELYCTSPGELSAAQISRAAQLASRTAWTLLRGLMPDNETGSALIPLARREIHQATGMVLVQTDSTADEALLLLRGHAFASGRSLQDTALDVVSRRLDFTPATGAADTGSQ</sequence>
<dbReference type="SMART" id="SM00065">
    <property type="entry name" value="GAF"/>
    <property type="match status" value="1"/>
</dbReference>
<dbReference type="InterPro" id="IPR029016">
    <property type="entry name" value="GAF-like_dom_sf"/>
</dbReference>
<feature type="domain" description="GAF" evidence="1">
    <location>
        <begin position="12"/>
        <end position="157"/>
    </location>
</feature>
<dbReference type="InterPro" id="IPR003018">
    <property type="entry name" value="GAF"/>
</dbReference>
<evidence type="ECO:0000313" key="3">
    <source>
        <dbReference type="EMBL" id="TVU66198.1"/>
    </source>
</evidence>
<name>A0A558HAP9_PAENT</name>
<dbReference type="SMART" id="SM01012">
    <property type="entry name" value="ANTAR"/>
    <property type="match status" value="1"/>
</dbReference>
<dbReference type="Pfam" id="PF13185">
    <property type="entry name" value="GAF_2"/>
    <property type="match status" value="1"/>
</dbReference>
<protein>
    <submittedName>
        <fullName evidence="3">GAF and ANTAR domain-containing protein</fullName>
    </submittedName>
</protein>
<proteinExistence type="predicted"/>
<evidence type="ECO:0000313" key="4">
    <source>
        <dbReference type="Proteomes" id="UP000316500"/>
    </source>
</evidence>
<organism evidence="3 4">
    <name type="scientific">Paenarthrobacter nitroguajacolicus</name>
    <name type="common">Arthrobacter nitroguajacolicus</name>
    <dbReference type="NCBI Taxonomy" id="211146"/>
    <lineage>
        <taxon>Bacteria</taxon>
        <taxon>Bacillati</taxon>
        <taxon>Actinomycetota</taxon>
        <taxon>Actinomycetes</taxon>
        <taxon>Micrococcales</taxon>
        <taxon>Micrococcaceae</taxon>
        <taxon>Paenarthrobacter</taxon>
    </lineage>
</organism>
<accession>A0A558HAP9</accession>
<evidence type="ECO:0000259" key="2">
    <source>
        <dbReference type="SMART" id="SM01012"/>
    </source>
</evidence>
<dbReference type="EMBL" id="VNFK01000002">
    <property type="protein sequence ID" value="TVU66198.1"/>
    <property type="molecule type" value="Genomic_DNA"/>
</dbReference>
<gene>
    <name evidence="3" type="ORF">FQP90_02115</name>
</gene>